<keyword evidence="4" id="KW-1185">Reference proteome</keyword>
<evidence type="ECO:0000259" key="2">
    <source>
        <dbReference type="Pfam" id="PF03795"/>
    </source>
</evidence>
<evidence type="ECO:0000313" key="4">
    <source>
        <dbReference type="Proteomes" id="UP000198994"/>
    </source>
</evidence>
<dbReference type="SUPFAM" id="SSF54909">
    <property type="entry name" value="Dimeric alpha+beta barrel"/>
    <property type="match status" value="1"/>
</dbReference>
<gene>
    <name evidence="3" type="ORF">SAMN04488105_11864</name>
</gene>
<proteinExistence type="inferred from homology"/>
<dbReference type="AlphaFoldDB" id="A0A1G7KGW7"/>
<name>A0A1G7KGW7_9RHOB</name>
<comment type="similarity">
    <text evidence="1">Belongs to the YciI family.</text>
</comment>
<dbReference type="EMBL" id="FNAV01000018">
    <property type="protein sequence ID" value="SDF36260.1"/>
    <property type="molecule type" value="Genomic_DNA"/>
</dbReference>
<evidence type="ECO:0000256" key="1">
    <source>
        <dbReference type="ARBA" id="ARBA00007689"/>
    </source>
</evidence>
<dbReference type="InterPro" id="IPR011008">
    <property type="entry name" value="Dimeric_a/b-barrel"/>
</dbReference>
<dbReference type="OrthoDB" id="9807535at2"/>
<protein>
    <submittedName>
        <fullName evidence="3">Uncharacterized conserved protein</fullName>
    </submittedName>
</protein>
<reference evidence="4" key="1">
    <citation type="submission" date="2016-10" db="EMBL/GenBank/DDBJ databases">
        <authorList>
            <person name="Varghese N."/>
            <person name="Submissions S."/>
        </authorList>
    </citation>
    <scope>NUCLEOTIDE SEQUENCE [LARGE SCALE GENOMIC DNA]</scope>
    <source>
        <strain evidence="4">DSM 10146</strain>
    </source>
</reference>
<organism evidence="3 4">
    <name type="scientific">Salipiger thiooxidans</name>
    <dbReference type="NCBI Taxonomy" id="282683"/>
    <lineage>
        <taxon>Bacteria</taxon>
        <taxon>Pseudomonadati</taxon>
        <taxon>Pseudomonadota</taxon>
        <taxon>Alphaproteobacteria</taxon>
        <taxon>Rhodobacterales</taxon>
        <taxon>Roseobacteraceae</taxon>
        <taxon>Salipiger</taxon>
    </lineage>
</organism>
<sequence>MPRYLISFDDGAMDHIPPEDLPVAGEAARTVARDARAEGAWIFGGGLLRQQAAIVGTDGSVTHGPQPGTKAVLGGFSILELATRDEALHWAGRFAAACRCAQDVREIMYDPEF</sequence>
<dbReference type="Proteomes" id="UP000198994">
    <property type="component" value="Unassembled WGS sequence"/>
</dbReference>
<accession>A0A1G7KGW7</accession>
<evidence type="ECO:0000313" key="3">
    <source>
        <dbReference type="EMBL" id="SDF36260.1"/>
    </source>
</evidence>
<dbReference type="InterPro" id="IPR005545">
    <property type="entry name" value="YCII"/>
</dbReference>
<feature type="domain" description="YCII-related" evidence="2">
    <location>
        <begin position="36"/>
        <end position="93"/>
    </location>
</feature>
<dbReference type="Gene3D" id="3.30.70.1060">
    <property type="entry name" value="Dimeric alpha+beta barrel"/>
    <property type="match status" value="1"/>
</dbReference>
<dbReference type="RefSeq" id="WP_089963046.1">
    <property type="nucleotide sequence ID" value="NZ_FNAV01000018.1"/>
</dbReference>
<dbReference type="Pfam" id="PF03795">
    <property type="entry name" value="YCII"/>
    <property type="match status" value="1"/>
</dbReference>